<name>A0A1X7UJ78_AMPQE</name>
<reference evidence="1" key="1">
    <citation type="submission" date="2017-05" db="UniProtKB">
        <authorList>
            <consortium name="EnsemblMetazoa"/>
        </authorList>
    </citation>
    <scope>IDENTIFICATION</scope>
</reference>
<dbReference type="EnsemblMetazoa" id="Aqu2.1.27705_001">
    <property type="protein sequence ID" value="Aqu2.1.27705_001"/>
    <property type="gene ID" value="Aqu2.1.27705"/>
</dbReference>
<dbReference type="InParanoid" id="A0A1X7UJ78"/>
<protein>
    <recommendedName>
        <fullName evidence="2">HAT C-terminal dimerisation domain-containing protein</fullName>
    </recommendedName>
</protein>
<dbReference type="AlphaFoldDB" id="A0A1X7UJ78"/>
<evidence type="ECO:0008006" key="2">
    <source>
        <dbReference type="Google" id="ProtNLM"/>
    </source>
</evidence>
<dbReference type="SUPFAM" id="SSF53098">
    <property type="entry name" value="Ribonuclease H-like"/>
    <property type="match status" value="1"/>
</dbReference>
<dbReference type="InterPro" id="IPR052035">
    <property type="entry name" value="ZnF_BED_domain_contain"/>
</dbReference>
<dbReference type="InterPro" id="IPR012337">
    <property type="entry name" value="RNaseH-like_sf"/>
</dbReference>
<proteinExistence type="predicted"/>
<dbReference type="STRING" id="400682.A0A1X7UJ78"/>
<sequence length="126" mass="14461">MKEAFDSRYELPDQSYFARKAVPELYAITKDKVVREVAAVNRYATTTDLWSSVDMKPYISYTIQFITEDVMLRSLVLCTSFFPLDPTGENMSEMVKSTMEEWNFKPTPQVCSTTDSGSNIRLQLTC</sequence>
<accession>A0A1X7UJ78</accession>
<dbReference type="PANTHER" id="PTHR46481">
    <property type="entry name" value="ZINC FINGER BED DOMAIN-CONTAINING PROTEIN 4"/>
    <property type="match status" value="1"/>
</dbReference>
<dbReference type="PANTHER" id="PTHR46481:SF9">
    <property type="entry name" value="ZINC FINGER BED DOMAIN-CONTAINING PROTEIN 1-LIKE"/>
    <property type="match status" value="1"/>
</dbReference>
<evidence type="ECO:0000313" key="1">
    <source>
        <dbReference type="EnsemblMetazoa" id="Aqu2.1.27705_001"/>
    </source>
</evidence>
<dbReference type="OrthoDB" id="1607513at2759"/>
<organism evidence="1">
    <name type="scientific">Amphimedon queenslandica</name>
    <name type="common">Sponge</name>
    <dbReference type="NCBI Taxonomy" id="400682"/>
    <lineage>
        <taxon>Eukaryota</taxon>
        <taxon>Metazoa</taxon>
        <taxon>Porifera</taxon>
        <taxon>Demospongiae</taxon>
        <taxon>Heteroscleromorpha</taxon>
        <taxon>Haplosclerida</taxon>
        <taxon>Niphatidae</taxon>
        <taxon>Amphimedon</taxon>
    </lineage>
</organism>